<protein>
    <submittedName>
        <fullName evidence="1">Uncharacterized protein</fullName>
    </submittedName>
</protein>
<name>A0A4V2K650_9APHY</name>
<evidence type="ECO:0000313" key="2">
    <source>
        <dbReference type="Proteomes" id="UP000292082"/>
    </source>
</evidence>
<proteinExistence type="predicted"/>
<organism evidence="1 2">
    <name type="scientific">Dichomitus squalens</name>
    <dbReference type="NCBI Taxonomy" id="114155"/>
    <lineage>
        <taxon>Eukaryota</taxon>
        <taxon>Fungi</taxon>
        <taxon>Dikarya</taxon>
        <taxon>Basidiomycota</taxon>
        <taxon>Agaricomycotina</taxon>
        <taxon>Agaricomycetes</taxon>
        <taxon>Polyporales</taxon>
        <taxon>Polyporaceae</taxon>
        <taxon>Dichomitus</taxon>
    </lineage>
</organism>
<gene>
    <name evidence="1" type="ORF">BD310DRAFT_835804</name>
</gene>
<evidence type="ECO:0000313" key="1">
    <source>
        <dbReference type="EMBL" id="TBU50953.1"/>
    </source>
</evidence>
<dbReference type="STRING" id="114155.A0A4V2K650"/>
<dbReference type="Proteomes" id="UP000292082">
    <property type="component" value="Unassembled WGS sequence"/>
</dbReference>
<keyword evidence="2" id="KW-1185">Reference proteome</keyword>
<sequence>DLDYAIPDHWRVDGARLAALNQKLAYQILIHKKVPKPGSCSDTTRNNIEHTKDEVERVTGIRPTEKQIWKGISKKPIQRKKTDFLWKLLHDRVRCGKYFKHIPGWEDKQYCQCGEIENPEHVLTECELTSEIWDKIAAVWTATAETKWTRPTRGIIQGIGSLRFMNEQQQEMHSDTYYYKVLIMEAAWELWKYRNKAIFEHKARDSEEVFQHWKKSVRTIIINEWETIKLMPFSKQTSRKREFKQRWARDGVARVEKDDETEKLIVEL</sequence>
<accession>A0A4V2K650</accession>
<reference evidence="1 2" key="1">
    <citation type="submission" date="2019-01" db="EMBL/GenBank/DDBJ databases">
        <title>Draft genome sequences of three monokaryotic isolates of the white-rot basidiomycete fungus Dichomitus squalens.</title>
        <authorList>
            <consortium name="DOE Joint Genome Institute"/>
            <person name="Lopez S.C."/>
            <person name="Andreopoulos B."/>
            <person name="Pangilinan J."/>
            <person name="Lipzen A."/>
            <person name="Riley R."/>
            <person name="Ahrendt S."/>
            <person name="Ng V."/>
            <person name="Barry K."/>
            <person name="Daum C."/>
            <person name="Grigoriev I.V."/>
            <person name="Hilden K.S."/>
            <person name="Makela M.R."/>
            <person name="de Vries R.P."/>
        </authorList>
    </citation>
    <scope>NUCLEOTIDE SEQUENCE [LARGE SCALE GENOMIC DNA]</scope>
    <source>
        <strain evidence="1 2">CBS 464.89</strain>
    </source>
</reference>
<dbReference type="EMBL" id="ML145542">
    <property type="protein sequence ID" value="TBU50953.1"/>
    <property type="molecule type" value="Genomic_DNA"/>
</dbReference>
<dbReference type="AlphaFoldDB" id="A0A4V2K650"/>
<feature type="non-terminal residue" evidence="1">
    <location>
        <position position="1"/>
    </location>
</feature>